<dbReference type="Pfam" id="PF04493">
    <property type="entry name" value="Endonuclease_5"/>
    <property type="match status" value="1"/>
</dbReference>
<dbReference type="GO" id="GO:0005737">
    <property type="term" value="C:cytoplasm"/>
    <property type="evidence" value="ECO:0007669"/>
    <property type="project" value="UniProtKB-SubCell"/>
</dbReference>
<evidence type="ECO:0000313" key="6">
    <source>
        <dbReference type="EMBL" id="PVV02874.1"/>
    </source>
</evidence>
<dbReference type="AlphaFoldDB" id="A0A2T9ZE35"/>
<reference evidence="6 7" key="1">
    <citation type="journal article" date="2018" name="MBio">
        <title>Comparative Genomics Reveals the Core Gene Toolbox for the Fungus-Insect Symbiosis.</title>
        <authorList>
            <person name="Wang Y."/>
            <person name="Stata M."/>
            <person name="Wang W."/>
            <person name="Stajich J.E."/>
            <person name="White M.M."/>
            <person name="Moncalvo J.M."/>
        </authorList>
    </citation>
    <scope>NUCLEOTIDE SEQUENCE [LARGE SCALE GENOMIC DNA]</scope>
    <source>
        <strain evidence="6 7">SC-DP-2</strain>
    </source>
</reference>
<dbReference type="GO" id="GO:0006281">
    <property type="term" value="P:DNA repair"/>
    <property type="evidence" value="ECO:0007669"/>
    <property type="project" value="InterPro"/>
</dbReference>
<gene>
    <name evidence="6" type="ORF">BB560_002656</name>
</gene>
<accession>A0A2T9ZE35</accession>
<keyword evidence="2" id="KW-0963">Cytoplasm</keyword>
<evidence type="ECO:0000256" key="5">
    <source>
        <dbReference type="ARBA" id="ARBA00022801"/>
    </source>
</evidence>
<evidence type="ECO:0000256" key="2">
    <source>
        <dbReference type="ARBA" id="ARBA00022490"/>
    </source>
</evidence>
<organism evidence="6 7">
    <name type="scientific">Smittium megazygosporum</name>
    <dbReference type="NCBI Taxonomy" id="133381"/>
    <lineage>
        <taxon>Eukaryota</taxon>
        <taxon>Fungi</taxon>
        <taxon>Fungi incertae sedis</taxon>
        <taxon>Zoopagomycota</taxon>
        <taxon>Kickxellomycotina</taxon>
        <taxon>Harpellomycetes</taxon>
        <taxon>Harpellales</taxon>
        <taxon>Legeriomycetaceae</taxon>
        <taxon>Smittium</taxon>
    </lineage>
</organism>
<sequence length="237" mass="26175">MDLELLTQQVNNTKESVILQNANNLVLLPTENQNNSVLVTRIAGFDTSFGKKDPSIAVSCIVIYSDHKVVKLDTPYIPGFLAARELGPYLHLFQKIKDNPNLLPQLIFVDGNGILHPRKCGLASLLGVQLNIPTLGVSKNFLSFENLVYSNKSIKSKLLSIHSNDIRQLTIVGNDGFVYGMAFLPKGLVNPIYVSVGNLLSLDFAVLAVKKCSVYRIPEPIRQADHISRNIVHTLDL</sequence>
<protein>
    <recommendedName>
        <fullName evidence="8">Endonuclease V</fullName>
    </recommendedName>
</protein>
<dbReference type="EMBL" id="MBFS01000308">
    <property type="protein sequence ID" value="PVV02874.1"/>
    <property type="molecule type" value="Genomic_DNA"/>
</dbReference>
<dbReference type="Proteomes" id="UP000245609">
    <property type="component" value="Unassembled WGS sequence"/>
</dbReference>
<keyword evidence="4" id="KW-0255">Endonuclease</keyword>
<dbReference type="GO" id="GO:0005730">
    <property type="term" value="C:nucleolus"/>
    <property type="evidence" value="ECO:0007669"/>
    <property type="project" value="TreeGrafter"/>
</dbReference>
<dbReference type="STRING" id="133381.A0A2T9ZE35"/>
<evidence type="ECO:0000256" key="1">
    <source>
        <dbReference type="ARBA" id="ARBA00004496"/>
    </source>
</evidence>
<dbReference type="GO" id="GO:0016891">
    <property type="term" value="F:RNA endonuclease activity producing 5'-phosphomonoesters, hydrolytic mechanism"/>
    <property type="evidence" value="ECO:0007669"/>
    <property type="project" value="TreeGrafter"/>
</dbReference>
<dbReference type="PANTHER" id="PTHR28511:SF1">
    <property type="entry name" value="ENDONUCLEASE V"/>
    <property type="match status" value="1"/>
</dbReference>
<evidence type="ECO:0008006" key="8">
    <source>
        <dbReference type="Google" id="ProtNLM"/>
    </source>
</evidence>
<dbReference type="InterPro" id="IPR007581">
    <property type="entry name" value="Endonuclease-V"/>
</dbReference>
<keyword evidence="3" id="KW-0540">Nuclease</keyword>
<evidence type="ECO:0000256" key="4">
    <source>
        <dbReference type="ARBA" id="ARBA00022759"/>
    </source>
</evidence>
<name>A0A2T9ZE35_9FUNG</name>
<dbReference type="OrthoDB" id="20018at2759"/>
<comment type="caution">
    <text evidence="6">The sequence shown here is derived from an EMBL/GenBank/DDBJ whole genome shotgun (WGS) entry which is preliminary data.</text>
</comment>
<evidence type="ECO:0000256" key="3">
    <source>
        <dbReference type="ARBA" id="ARBA00022722"/>
    </source>
</evidence>
<proteinExistence type="predicted"/>
<comment type="subcellular location">
    <subcellularLocation>
        <location evidence="1">Cytoplasm</location>
    </subcellularLocation>
</comment>
<evidence type="ECO:0000313" key="7">
    <source>
        <dbReference type="Proteomes" id="UP000245609"/>
    </source>
</evidence>
<dbReference type="GO" id="GO:0003727">
    <property type="term" value="F:single-stranded RNA binding"/>
    <property type="evidence" value="ECO:0007669"/>
    <property type="project" value="TreeGrafter"/>
</dbReference>
<dbReference type="PANTHER" id="PTHR28511">
    <property type="entry name" value="ENDONUCLEASE V"/>
    <property type="match status" value="1"/>
</dbReference>
<keyword evidence="7" id="KW-1185">Reference proteome</keyword>
<dbReference type="CDD" id="cd06559">
    <property type="entry name" value="Endonuclease_V"/>
    <property type="match status" value="1"/>
</dbReference>
<keyword evidence="5" id="KW-0378">Hydrolase</keyword>
<dbReference type="Gene3D" id="3.30.2170.10">
    <property type="entry name" value="archaeoglobus fulgidus dsm 4304 superfamily"/>
    <property type="match status" value="1"/>
</dbReference>